<dbReference type="VEuPathDB" id="ToxoDB:ENH_00025550"/>
<dbReference type="Gene3D" id="3.40.50.300">
    <property type="entry name" value="P-loop containing nucleotide triphosphate hydrolases"/>
    <property type="match status" value="1"/>
</dbReference>
<dbReference type="CDD" id="cd18791">
    <property type="entry name" value="SF2_C_RHA"/>
    <property type="match status" value="1"/>
</dbReference>
<dbReference type="RefSeq" id="XP_013435268.1">
    <property type="nucleotide sequence ID" value="XM_013579814.1"/>
</dbReference>
<feature type="non-terminal residue" evidence="5">
    <location>
        <position position="1"/>
    </location>
</feature>
<dbReference type="InterPro" id="IPR001650">
    <property type="entry name" value="Helicase_C-like"/>
</dbReference>
<evidence type="ECO:0000313" key="6">
    <source>
        <dbReference type="Proteomes" id="UP000030754"/>
    </source>
</evidence>
<dbReference type="GeneID" id="25472724"/>
<dbReference type="SMART" id="SM00490">
    <property type="entry name" value="HELICc"/>
    <property type="match status" value="1"/>
</dbReference>
<dbReference type="InterPro" id="IPR048333">
    <property type="entry name" value="HA2_WH"/>
</dbReference>
<gene>
    <name evidence="5" type="ORF">ENH_00025550</name>
</gene>
<dbReference type="Gene3D" id="1.20.120.1080">
    <property type="match status" value="1"/>
</dbReference>
<dbReference type="AlphaFoldDB" id="U6MS14"/>
<evidence type="ECO:0000256" key="2">
    <source>
        <dbReference type="ARBA" id="ARBA00022840"/>
    </source>
</evidence>
<dbReference type="Pfam" id="PF00271">
    <property type="entry name" value="Helicase_C"/>
    <property type="match status" value="1"/>
</dbReference>
<dbReference type="SMART" id="SM00847">
    <property type="entry name" value="HA2"/>
    <property type="match status" value="1"/>
</dbReference>
<keyword evidence="6" id="KW-1185">Reference proteome</keyword>
<proteinExistence type="predicted"/>
<dbReference type="Pfam" id="PF04408">
    <property type="entry name" value="WHD_HA2"/>
    <property type="match status" value="1"/>
</dbReference>
<dbReference type="SUPFAM" id="SSF52540">
    <property type="entry name" value="P-loop containing nucleoside triphosphate hydrolases"/>
    <property type="match status" value="1"/>
</dbReference>
<dbReference type="EMBL" id="HG723829">
    <property type="protein sequence ID" value="CDJ66801.1"/>
    <property type="molecule type" value="Genomic_DNA"/>
</dbReference>
<accession>U6MS14</accession>
<evidence type="ECO:0000256" key="3">
    <source>
        <dbReference type="ARBA" id="ARBA00047984"/>
    </source>
</evidence>
<reference evidence="5" key="1">
    <citation type="submission" date="2013-10" db="EMBL/GenBank/DDBJ databases">
        <title>Genomic analysis of the causative agents of coccidiosis in chickens.</title>
        <authorList>
            <person name="Reid A.J."/>
            <person name="Blake D."/>
            <person name="Billington K."/>
            <person name="Browne H."/>
            <person name="Dunn M."/>
            <person name="Hung S."/>
            <person name="Kawahara F."/>
            <person name="Miranda-Saavedra D."/>
            <person name="Mourier T."/>
            <person name="Nagra H."/>
            <person name="Otto T.D."/>
            <person name="Rawlings N."/>
            <person name="Sanchez A."/>
            <person name="Sanders M."/>
            <person name="Subramaniam C."/>
            <person name="Tay Y."/>
            <person name="Dear P."/>
            <person name="Doerig C."/>
            <person name="Gruber A."/>
            <person name="Parkinson J."/>
            <person name="Shirley M."/>
            <person name="Wan K.L."/>
            <person name="Berriman M."/>
            <person name="Tomley F."/>
            <person name="Pain A."/>
        </authorList>
    </citation>
    <scope>NUCLEOTIDE SEQUENCE [LARGE SCALE GENOMIC DNA]</scope>
    <source>
        <strain evidence="5">Houghton</strain>
    </source>
</reference>
<dbReference type="GO" id="GO:0071013">
    <property type="term" value="C:catalytic step 2 spliceosome"/>
    <property type="evidence" value="ECO:0007669"/>
    <property type="project" value="TreeGrafter"/>
</dbReference>
<organism evidence="5 6">
    <name type="scientific">Eimeria necatrix</name>
    <dbReference type="NCBI Taxonomy" id="51315"/>
    <lineage>
        <taxon>Eukaryota</taxon>
        <taxon>Sar</taxon>
        <taxon>Alveolata</taxon>
        <taxon>Apicomplexa</taxon>
        <taxon>Conoidasida</taxon>
        <taxon>Coccidia</taxon>
        <taxon>Eucoccidiorida</taxon>
        <taxon>Eimeriorina</taxon>
        <taxon>Eimeriidae</taxon>
        <taxon>Eimeria</taxon>
    </lineage>
</organism>
<name>U6MS14_9EIME</name>
<dbReference type="OrthoDB" id="10253254at2759"/>
<keyword evidence="1" id="KW-0547">Nucleotide-binding</keyword>
<protein>
    <recommendedName>
        <fullName evidence="4">Helicase C-terminal domain-containing protein</fullName>
    </recommendedName>
</protein>
<evidence type="ECO:0000313" key="5">
    <source>
        <dbReference type="EMBL" id="CDJ66801.1"/>
    </source>
</evidence>
<dbReference type="GO" id="GO:0003724">
    <property type="term" value="F:RNA helicase activity"/>
    <property type="evidence" value="ECO:0007669"/>
    <property type="project" value="UniProtKB-EC"/>
</dbReference>
<feature type="domain" description="Helicase C-terminal" evidence="4">
    <location>
        <begin position="1"/>
        <end position="140"/>
    </location>
</feature>
<reference evidence="5" key="2">
    <citation type="submission" date="2013-10" db="EMBL/GenBank/DDBJ databases">
        <authorList>
            <person name="Aslett M."/>
        </authorList>
    </citation>
    <scope>NUCLEOTIDE SEQUENCE [LARGE SCALE GENOMIC DNA]</scope>
    <source>
        <strain evidence="5">Houghton</strain>
    </source>
</reference>
<dbReference type="InterPro" id="IPR027417">
    <property type="entry name" value="P-loop_NTPase"/>
</dbReference>
<dbReference type="GO" id="GO:0003723">
    <property type="term" value="F:RNA binding"/>
    <property type="evidence" value="ECO:0007669"/>
    <property type="project" value="TreeGrafter"/>
</dbReference>
<sequence>LRGRGRECAELLVLPLYSALPGEQQARVFEVTPRGSRKCVFATNVAETSLTLEGVVYVIDSGFAKENQFSPKTGLESLVTVPCSKASANQRAGRAGRVRAGHCFRLYTRNSFEQEMPGVQTPEVLRCSLAAAVLFLKTLGVDDVLNFDFMDPPAPQTLVAALELLYALAALNERGELTKLGRRMAELPLDPMASRFVVGAEGRCVAEALTVTAMLGVVGLLFFRPKEKALHADNARRLFCRPGGDPSTLLNVYQQWEQTGYSVAWCYENFLQHRALQRARDVREQLQGLLERVELEETASQASDETLRKALTAGYFTQASQLAS</sequence>
<dbReference type="PANTHER" id="PTHR18934:SF83">
    <property type="entry name" value="PRE-MRNA-SPLICING FACTOR ATP-DEPENDENT RNA HELICASE DHX16"/>
    <property type="match status" value="1"/>
</dbReference>
<evidence type="ECO:0000259" key="4">
    <source>
        <dbReference type="PROSITE" id="PS51194"/>
    </source>
</evidence>
<dbReference type="PANTHER" id="PTHR18934">
    <property type="entry name" value="ATP-DEPENDENT RNA HELICASE"/>
    <property type="match status" value="1"/>
</dbReference>
<evidence type="ECO:0000256" key="1">
    <source>
        <dbReference type="ARBA" id="ARBA00022741"/>
    </source>
</evidence>
<dbReference type="Proteomes" id="UP000030754">
    <property type="component" value="Unassembled WGS sequence"/>
</dbReference>
<dbReference type="PROSITE" id="PS51194">
    <property type="entry name" value="HELICASE_CTER"/>
    <property type="match status" value="1"/>
</dbReference>
<dbReference type="InterPro" id="IPR007502">
    <property type="entry name" value="Helicase-assoc_dom"/>
</dbReference>
<dbReference type="GO" id="GO:0005524">
    <property type="term" value="F:ATP binding"/>
    <property type="evidence" value="ECO:0007669"/>
    <property type="project" value="UniProtKB-KW"/>
</dbReference>
<keyword evidence="2" id="KW-0067">ATP-binding</keyword>
<comment type="catalytic activity">
    <reaction evidence="3">
        <text>ATP + H2O = ADP + phosphate + H(+)</text>
        <dbReference type="Rhea" id="RHEA:13065"/>
        <dbReference type="ChEBI" id="CHEBI:15377"/>
        <dbReference type="ChEBI" id="CHEBI:15378"/>
        <dbReference type="ChEBI" id="CHEBI:30616"/>
        <dbReference type="ChEBI" id="CHEBI:43474"/>
        <dbReference type="ChEBI" id="CHEBI:456216"/>
        <dbReference type="EC" id="3.6.4.13"/>
    </reaction>
</comment>